<keyword evidence="3" id="KW-1185">Reference proteome</keyword>
<proteinExistence type="predicted"/>
<dbReference type="EMBL" id="JAUQOO010000010">
    <property type="protein sequence ID" value="MDO7927968.1"/>
    <property type="molecule type" value="Genomic_DNA"/>
</dbReference>
<accession>A0ABT9CR43</accession>
<sequence length="64" mass="6962">MNTFEQSIIEAAQDATPNNTDAERAEAKAQAIEAVARIMSTTSGLERTRALAELLDSYSESDEQ</sequence>
<evidence type="ECO:0000256" key="1">
    <source>
        <dbReference type="SAM" id="MobiDB-lite"/>
    </source>
</evidence>
<evidence type="ECO:0000313" key="3">
    <source>
        <dbReference type="Proteomes" id="UP001223016"/>
    </source>
</evidence>
<comment type="caution">
    <text evidence="2">The sequence shown here is derived from an EMBL/GenBank/DDBJ whole genome shotgun (WGS) entry which is preliminary data.</text>
</comment>
<feature type="region of interest" description="Disordered" evidence="1">
    <location>
        <begin position="1"/>
        <end position="24"/>
    </location>
</feature>
<dbReference type="Proteomes" id="UP001223016">
    <property type="component" value="Unassembled WGS sequence"/>
</dbReference>
<organism evidence="2 3">
    <name type="scientific">Pseudomonas serbiensis</name>
    <dbReference type="NCBI Taxonomy" id="3064350"/>
    <lineage>
        <taxon>Bacteria</taxon>
        <taxon>Pseudomonadati</taxon>
        <taxon>Pseudomonadota</taxon>
        <taxon>Gammaproteobacteria</taxon>
        <taxon>Pseudomonadales</taxon>
        <taxon>Pseudomonadaceae</taxon>
        <taxon>Pseudomonas</taxon>
    </lineage>
</organism>
<gene>
    <name evidence="2" type="ORF">Q6A51_14325</name>
</gene>
<dbReference type="RefSeq" id="WP_201005243.1">
    <property type="nucleotide sequence ID" value="NZ_JAUQOO010000010.1"/>
</dbReference>
<name>A0ABT9CR43_9PSED</name>
<reference evidence="2 3" key="1">
    <citation type="submission" date="2023-07" db="EMBL/GenBank/DDBJ databases">
        <title>Identification of four novel Pseudomonas species associated with bacterial leaf spot of cucurbits.</title>
        <authorList>
            <person name="Fullem K.R."/>
        </authorList>
    </citation>
    <scope>NUCLEOTIDE SEQUENCE [LARGE SCALE GENOMIC DNA]</scope>
    <source>
        <strain evidence="2 3">KFB 138</strain>
    </source>
</reference>
<evidence type="ECO:0000313" key="2">
    <source>
        <dbReference type="EMBL" id="MDO7927968.1"/>
    </source>
</evidence>
<protein>
    <submittedName>
        <fullName evidence="2">Uncharacterized protein</fullName>
    </submittedName>
</protein>